<sequence>MGIFDEPEDKAGGSESPPDKKQDFEKYYQFLRAKDPRLLPVITEFDPFSLARERYIEIAIRELYSRIMYVTLEIVAIPDEIGSSDFSKTIYDSHSPKLQRGLMYYIIEAMSEESKIVLRKRPIHGREHAFYFEERTYTVFAKKVNKLDFVELDFEEFHRTELLEAYFGMVFDAIVGAAKLIRVGGAVLLKISDLSELISDKEVLTAVETQINKINDALKKSSVAYIDAQSALEMPKVDVKPVKEQLEYAYSLICNATGRPMSFINGQLVGSLNSTGDGDRKQNRLASVRDFNEVLRGVFESVFGADFMIKPDIEQLPEISNFLNSIEMSSLFTDDEKRKMVETVLPIAELGISKN</sequence>
<reference evidence="2" key="2">
    <citation type="submission" date="2017-09" db="EMBL/GenBank/DDBJ databases">
        <authorList>
            <person name="Ehlers B."/>
            <person name="Leendertz F.H."/>
        </authorList>
    </citation>
    <scope>NUCLEOTIDE SEQUENCE</scope>
    <source>
        <strain evidence="2">MAVP-26</strain>
    </source>
</reference>
<evidence type="ECO:0000313" key="2">
    <source>
        <dbReference type="EMBL" id="ASZ52323.1"/>
    </source>
</evidence>
<reference evidence="3 4" key="1">
    <citation type="submission" date="2015-08" db="EMBL/GenBank/DDBJ databases">
        <title>Draft Genome Sequences of Vibrio parahaemolyticus Strains.</title>
        <authorList>
            <person name="Gonzalez-Escalona N."/>
            <person name="DePaola A."/>
        </authorList>
    </citation>
    <scope>NUCLEOTIDE SEQUENCE [LARGE SCALE GENOMIC DNA]</scope>
    <source>
        <strain evidence="3 4">CFSAN001621</strain>
    </source>
</reference>
<evidence type="ECO:0000313" key="3">
    <source>
        <dbReference type="EMBL" id="OQK02684.1"/>
    </source>
</evidence>
<organism evidence="2">
    <name type="scientific">Vibrio parahaemolyticus</name>
    <dbReference type="NCBI Taxonomy" id="670"/>
    <lineage>
        <taxon>Bacteria</taxon>
        <taxon>Pseudomonadati</taxon>
        <taxon>Pseudomonadota</taxon>
        <taxon>Gammaproteobacteria</taxon>
        <taxon>Vibrionales</taxon>
        <taxon>Vibrionaceae</taxon>
        <taxon>Vibrio</taxon>
    </lineage>
</organism>
<feature type="region of interest" description="Disordered" evidence="1">
    <location>
        <begin position="1"/>
        <end position="21"/>
    </location>
</feature>
<dbReference type="EMBL" id="LHQV01000006">
    <property type="protein sequence ID" value="OQK02684.1"/>
    <property type="molecule type" value="Genomic_DNA"/>
</dbReference>
<dbReference type="AlphaFoldDB" id="A0A249W6F5"/>
<evidence type="ECO:0000313" key="4">
    <source>
        <dbReference type="Proteomes" id="UP000191946"/>
    </source>
</evidence>
<evidence type="ECO:0000256" key="1">
    <source>
        <dbReference type="SAM" id="MobiDB-lite"/>
    </source>
</evidence>
<name>A0A249W6F5_VIBPH</name>
<accession>A0A249W6F5</accession>
<proteinExistence type="predicted"/>
<dbReference type="RefSeq" id="WP_005495378.1">
    <property type="nucleotide sequence ID" value="NZ_CP023248.2"/>
</dbReference>
<dbReference type="EMBL" id="CP023248">
    <property type="protein sequence ID" value="ASZ52323.1"/>
    <property type="molecule type" value="Genomic_DNA"/>
</dbReference>
<protein>
    <recommendedName>
        <fullName evidence="5">DUF1073 domain-containing protein</fullName>
    </recommendedName>
</protein>
<feature type="compositionally biased region" description="Basic and acidic residues" evidence="1">
    <location>
        <begin position="9"/>
        <end position="21"/>
    </location>
</feature>
<dbReference type="Proteomes" id="UP000191946">
    <property type="component" value="Unassembled WGS sequence"/>
</dbReference>
<keyword evidence="4" id="KW-1185">Reference proteome</keyword>
<evidence type="ECO:0008006" key="5">
    <source>
        <dbReference type="Google" id="ProtNLM"/>
    </source>
</evidence>
<gene>
    <name evidence="3" type="ORF">AKG60_05460</name>
    <name evidence="2" type="ORF">YA91_18085</name>
</gene>